<dbReference type="EMBL" id="JBHSOW010000109">
    <property type="protein sequence ID" value="MFC5652949.1"/>
    <property type="molecule type" value="Genomic_DNA"/>
</dbReference>
<gene>
    <name evidence="1" type="ORF">ACFPYJ_28350</name>
</gene>
<keyword evidence="2" id="KW-1185">Reference proteome</keyword>
<dbReference type="PANTHER" id="PTHR38479">
    <property type="entry name" value="LMO0824 PROTEIN"/>
    <property type="match status" value="1"/>
</dbReference>
<name>A0ABW0W7I1_9BACL</name>
<sequence>MQKQAHSSGTVLSRKALNRALLERQLLLRRSKLSVQEALRHLAGFQAQAPNPPYYGLWTRLDGFRQEQLSRLMTERQVVRIALMRSTIHLVTAEDCLMLRPLLQPVLDRGLKGNYGKQLDGIDLQAVMAAGRLLVEQQPRTFHELGLLLQEQWPDRDPAALSAAVRNLVPLVQVPPRGLWGESGLASHTSAEHWLARPLSAHASVEELIRRYLAAFGPASVKDIQVWSGLTRLQGIMEVLRPSLRTFYTEHGVELFDLPDTPLPDPDEPAPPRFLSEFDNMLLSYADRSRIISEEHRKRIFTVNGIIRAAILIDGFARGLWRIEQERDSAVLVIEPFVPLSQAAAAALHEEGARLLAFAIPKIAAHHVQILPHQ</sequence>
<dbReference type="GO" id="GO:0003677">
    <property type="term" value="F:DNA binding"/>
    <property type="evidence" value="ECO:0007669"/>
    <property type="project" value="UniProtKB-KW"/>
</dbReference>
<keyword evidence="1" id="KW-0238">DNA-binding</keyword>
<dbReference type="InterPro" id="IPR009351">
    <property type="entry name" value="AlkZ-like"/>
</dbReference>
<dbReference type="Pfam" id="PF06224">
    <property type="entry name" value="AlkZ-like"/>
    <property type="match status" value="1"/>
</dbReference>
<evidence type="ECO:0000313" key="1">
    <source>
        <dbReference type="EMBL" id="MFC5652949.1"/>
    </source>
</evidence>
<proteinExistence type="predicted"/>
<reference evidence="2" key="1">
    <citation type="journal article" date="2019" name="Int. J. Syst. Evol. Microbiol.">
        <title>The Global Catalogue of Microorganisms (GCM) 10K type strain sequencing project: providing services to taxonomists for standard genome sequencing and annotation.</title>
        <authorList>
            <consortium name="The Broad Institute Genomics Platform"/>
            <consortium name="The Broad Institute Genome Sequencing Center for Infectious Disease"/>
            <person name="Wu L."/>
            <person name="Ma J."/>
        </authorList>
    </citation>
    <scope>NUCLEOTIDE SEQUENCE [LARGE SCALE GENOMIC DNA]</scope>
    <source>
        <strain evidence="2">CGMCC 1.3240</strain>
    </source>
</reference>
<dbReference type="RefSeq" id="WP_379191612.1">
    <property type="nucleotide sequence ID" value="NZ_JBHSOW010000109.1"/>
</dbReference>
<organism evidence="1 2">
    <name type="scientific">Paenibacillus solisilvae</name>
    <dbReference type="NCBI Taxonomy" id="2486751"/>
    <lineage>
        <taxon>Bacteria</taxon>
        <taxon>Bacillati</taxon>
        <taxon>Bacillota</taxon>
        <taxon>Bacilli</taxon>
        <taxon>Bacillales</taxon>
        <taxon>Paenibacillaceae</taxon>
        <taxon>Paenibacillus</taxon>
    </lineage>
</organism>
<dbReference type="Proteomes" id="UP001596047">
    <property type="component" value="Unassembled WGS sequence"/>
</dbReference>
<accession>A0ABW0W7I1</accession>
<evidence type="ECO:0000313" key="2">
    <source>
        <dbReference type="Proteomes" id="UP001596047"/>
    </source>
</evidence>
<dbReference type="PANTHER" id="PTHR38479:SF2">
    <property type="entry name" value="WINGED HELIX DNA-BINDING DOMAIN-CONTAINING PROTEIN"/>
    <property type="match status" value="1"/>
</dbReference>
<protein>
    <submittedName>
        <fullName evidence="1">Winged helix DNA-binding domain-containing protein</fullName>
    </submittedName>
</protein>
<comment type="caution">
    <text evidence="1">The sequence shown here is derived from an EMBL/GenBank/DDBJ whole genome shotgun (WGS) entry which is preliminary data.</text>
</comment>